<dbReference type="Pfam" id="PF10294">
    <property type="entry name" value="Methyltransf_16"/>
    <property type="match status" value="1"/>
</dbReference>
<dbReference type="AlphaFoldDB" id="A0A9P4SFD5"/>
<keyword evidence="3" id="KW-1185">Reference proteome</keyword>
<proteinExistence type="inferred from homology"/>
<dbReference type="PANTHER" id="PTHR14614">
    <property type="entry name" value="HEPATOCELLULAR CARCINOMA-ASSOCIATED ANTIGEN"/>
    <property type="match status" value="1"/>
</dbReference>
<reference evidence="2" key="1">
    <citation type="journal article" date="2020" name="Stud. Mycol.">
        <title>101 Dothideomycetes genomes: a test case for predicting lifestyles and emergence of pathogens.</title>
        <authorList>
            <person name="Haridas S."/>
            <person name="Albert R."/>
            <person name="Binder M."/>
            <person name="Bloem J."/>
            <person name="Labutti K."/>
            <person name="Salamov A."/>
            <person name="Andreopoulos B."/>
            <person name="Baker S."/>
            <person name="Barry K."/>
            <person name="Bills G."/>
            <person name="Bluhm B."/>
            <person name="Cannon C."/>
            <person name="Castanera R."/>
            <person name="Culley D."/>
            <person name="Daum C."/>
            <person name="Ezra D."/>
            <person name="Gonzalez J."/>
            <person name="Henrissat B."/>
            <person name="Kuo A."/>
            <person name="Liang C."/>
            <person name="Lipzen A."/>
            <person name="Lutzoni F."/>
            <person name="Magnuson J."/>
            <person name="Mondo S."/>
            <person name="Nolan M."/>
            <person name="Ohm R."/>
            <person name="Pangilinan J."/>
            <person name="Park H.-J."/>
            <person name="Ramirez L."/>
            <person name="Alfaro M."/>
            <person name="Sun H."/>
            <person name="Tritt A."/>
            <person name="Yoshinaga Y."/>
            <person name="Zwiers L.-H."/>
            <person name="Turgeon B."/>
            <person name="Goodwin S."/>
            <person name="Spatafora J."/>
            <person name="Crous P."/>
            <person name="Grigoriev I."/>
        </authorList>
    </citation>
    <scope>NUCLEOTIDE SEQUENCE</scope>
    <source>
        <strain evidence="2">CBS 101060</strain>
    </source>
</reference>
<dbReference type="InterPro" id="IPR019410">
    <property type="entry name" value="Methyltransf_16"/>
</dbReference>
<dbReference type="GO" id="GO:0005829">
    <property type="term" value="C:cytosol"/>
    <property type="evidence" value="ECO:0007669"/>
    <property type="project" value="TreeGrafter"/>
</dbReference>
<dbReference type="Gene3D" id="3.40.50.150">
    <property type="entry name" value="Vaccinia Virus protein VP39"/>
    <property type="match status" value="1"/>
</dbReference>
<dbReference type="InterPro" id="IPR033684">
    <property type="entry name" value="EFM6"/>
</dbReference>
<keyword evidence="1" id="KW-0963">Cytoplasm</keyword>
<dbReference type="HAMAP" id="MF_03198">
    <property type="entry name" value="Methyltr_EFM6"/>
    <property type="match status" value="1"/>
</dbReference>
<comment type="caution">
    <text evidence="2">The sequence shown here is derived from an EMBL/GenBank/DDBJ whole genome shotgun (WGS) entry which is preliminary data.</text>
</comment>
<dbReference type="Proteomes" id="UP000799429">
    <property type="component" value="Unassembled WGS sequence"/>
</dbReference>
<evidence type="ECO:0000313" key="2">
    <source>
        <dbReference type="EMBL" id="KAF2840588.1"/>
    </source>
</evidence>
<name>A0A9P4SFD5_9PEZI</name>
<dbReference type="EC" id="2.1.1.-" evidence="1"/>
<accession>A0A9P4SFD5</accession>
<dbReference type="InterPro" id="IPR029063">
    <property type="entry name" value="SAM-dependent_MTases_sf"/>
</dbReference>
<feature type="binding site" evidence="1">
    <location>
        <position position="56"/>
    </location>
    <ligand>
        <name>S-adenosyl-L-methionine</name>
        <dbReference type="ChEBI" id="CHEBI:59789"/>
    </ligand>
</feature>
<feature type="binding site" evidence="1">
    <location>
        <position position="107"/>
    </location>
    <ligand>
        <name>S-adenosyl-L-methionine</name>
        <dbReference type="ChEBI" id="CHEBI:59789"/>
    </ligand>
</feature>
<dbReference type="PANTHER" id="PTHR14614:SF152">
    <property type="entry name" value="PROTEIN-LYSINE N-METHYLTRANSFERASE EFM6"/>
    <property type="match status" value="1"/>
</dbReference>
<organism evidence="2 3">
    <name type="scientific">Patellaria atrata CBS 101060</name>
    <dbReference type="NCBI Taxonomy" id="1346257"/>
    <lineage>
        <taxon>Eukaryota</taxon>
        <taxon>Fungi</taxon>
        <taxon>Dikarya</taxon>
        <taxon>Ascomycota</taxon>
        <taxon>Pezizomycotina</taxon>
        <taxon>Dothideomycetes</taxon>
        <taxon>Dothideomycetes incertae sedis</taxon>
        <taxon>Patellariales</taxon>
        <taxon>Patellariaceae</taxon>
        <taxon>Patellaria</taxon>
    </lineage>
</organism>
<protein>
    <recommendedName>
        <fullName evidence="1">Protein-lysine N-methyltransferase EFM6</fullName>
        <ecNumber evidence="1">2.1.1.-</ecNumber>
    </recommendedName>
    <alternativeName>
        <fullName evidence="1">Elongation factor methyltransferase 6</fullName>
    </alternativeName>
</protein>
<comment type="function">
    <text evidence="1">S-adenosyl-L-methionine-dependent protein-lysine N-methyltransferase that methylates elongation factor 1-alpha.</text>
</comment>
<dbReference type="GO" id="GO:0032259">
    <property type="term" value="P:methylation"/>
    <property type="evidence" value="ECO:0007669"/>
    <property type="project" value="UniProtKB-KW"/>
</dbReference>
<keyword evidence="1" id="KW-0489">Methyltransferase</keyword>
<dbReference type="OrthoDB" id="407325at2759"/>
<gene>
    <name evidence="1" type="primary">EFM6</name>
    <name evidence="2" type="ORF">M501DRAFT_1014600</name>
</gene>
<dbReference type="GO" id="GO:0016279">
    <property type="term" value="F:protein-lysine N-methyltransferase activity"/>
    <property type="evidence" value="ECO:0007669"/>
    <property type="project" value="UniProtKB-UniRule"/>
</dbReference>
<comment type="similarity">
    <text evidence="1">Belongs to the class I-like SAM-binding methyltransferase superfamily. METTL21 family. EFM6 subfamily.</text>
</comment>
<evidence type="ECO:0000256" key="1">
    <source>
        <dbReference type="HAMAP-Rule" id="MF_03198"/>
    </source>
</evidence>
<feature type="binding site" evidence="1">
    <location>
        <position position="135"/>
    </location>
    <ligand>
        <name>S-adenosyl-L-methionine</name>
        <dbReference type="ChEBI" id="CHEBI:59789"/>
    </ligand>
</feature>
<keyword evidence="1" id="KW-0949">S-adenosyl-L-methionine</keyword>
<sequence length="228" mass="25673">MDDDPETENAFNIGEELVQSPDHKRAGISVVDFDGLLPFSLRLEEDLKEGCGGQLWPAGMVLSKYLLRQSNETFKNRSIVELGAGGGLVGLSLALKIKADGSIFITDQKPMYELMEKNISLNSLDDNVKAAIYDWGSPVPPSIPQHPDIVLAADCVYFEPAFPLLQQTLNDLIGSNTVCYFCFKKRRRADLHFIKVARKMFKVKEIANDPDKPVYSRENIYLYELRKK</sequence>
<dbReference type="EMBL" id="MU006092">
    <property type="protein sequence ID" value="KAF2840588.1"/>
    <property type="molecule type" value="Genomic_DNA"/>
</dbReference>
<feature type="binding site" evidence="1">
    <location>
        <position position="153"/>
    </location>
    <ligand>
        <name>S-adenosyl-L-methionine</name>
        <dbReference type="ChEBI" id="CHEBI:59789"/>
    </ligand>
</feature>
<comment type="subcellular location">
    <subcellularLocation>
        <location evidence="1">Cytoplasm</location>
    </subcellularLocation>
</comment>
<dbReference type="SUPFAM" id="SSF53335">
    <property type="entry name" value="S-adenosyl-L-methionine-dependent methyltransferases"/>
    <property type="match status" value="1"/>
</dbReference>
<feature type="binding site" evidence="1">
    <location>
        <begin position="83"/>
        <end position="85"/>
    </location>
    <ligand>
        <name>S-adenosyl-L-methionine</name>
        <dbReference type="ChEBI" id="CHEBI:59789"/>
    </ligand>
</feature>
<evidence type="ECO:0000313" key="3">
    <source>
        <dbReference type="Proteomes" id="UP000799429"/>
    </source>
</evidence>
<keyword evidence="1" id="KW-0808">Transferase</keyword>